<proteinExistence type="predicted"/>
<gene>
    <name evidence="2" type="ORF">F6X38_09815</name>
</gene>
<comment type="caution">
    <text evidence="2">The sequence shown here is derived from an EMBL/GenBank/DDBJ whole genome shotgun (WGS) entry which is preliminary data.</text>
</comment>
<sequence length="174" mass="18826">MVVRSNEGENLSASLAIGRQQLSGFYVWDVGSDLVFSCEGTAKLFGLEPSAAHRGLPVSSFFDLIHPDDRERMREATLAGTEGVFRYQYRIVRAPDDGVTVRTVGCRFADGRGSPIRHVGTIAALDGVSADVTIDIIDHCLAAYELAQGSGKPMMQYLIGMALLEAGFDVARSR</sequence>
<dbReference type="EMBL" id="VZDO01000006">
    <property type="protein sequence ID" value="KAB0680095.1"/>
    <property type="molecule type" value="Genomic_DNA"/>
</dbReference>
<dbReference type="Pfam" id="PF08447">
    <property type="entry name" value="PAS_3"/>
    <property type="match status" value="1"/>
</dbReference>
<dbReference type="InterPro" id="IPR013655">
    <property type="entry name" value="PAS_fold_3"/>
</dbReference>
<dbReference type="Gene3D" id="3.30.450.20">
    <property type="entry name" value="PAS domain"/>
    <property type="match status" value="1"/>
</dbReference>
<dbReference type="SUPFAM" id="SSF55785">
    <property type="entry name" value="PYP-like sensor domain (PAS domain)"/>
    <property type="match status" value="1"/>
</dbReference>
<evidence type="ECO:0000259" key="1">
    <source>
        <dbReference type="Pfam" id="PF08447"/>
    </source>
</evidence>
<accession>A0A7V7TWY5</accession>
<feature type="domain" description="PAS fold-3" evidence="1">
    <location>
        <begin position="40"/>
        <end position="122"/>
    </location>
</feature>
<evidence type="ECO:0000313" key="3">
    <source>
        <dbReference type="Proteomes" id="UP000432089"/>
    </source>
</evidence>
<evidence type="ECO:0000313" key="2">
    <source>
        <dbReference type="EMBL" id="KAB0680095.1"/>
    </source>
</evidence>
<protein>
    <submittedName>
        <fullName evidence="2">PAS domain-containing protein</fullName>
    </submittedName>
</protein>
<dbReference type="InterPro" id="IPR000014">
    <property type="entry name" value="PAS"/>
</dbReference>
<reference evidence="2 3" key="1">
    <citation type="submission" date="2019-09" db="EMBL/GenBank/DDBJ databases">
        <title>YIM 132180 draft genome.</title>
        <authorList>
            <person name="Zhang K."/>
        </authorList>
    </citation>
    <scope>NUCLEOTIDE SEQUENCE [LARGE SCALE GENOMIC DNA]</scope>
    <source>
        <strain evidence="2 3">YIM 132180</strain>
    </source>
</reference>
<keyword evidence="3" id="KW-1185">Reference proteome</keyword>
<name>A0A7V7TWY5_9HYPH</name>
<organism evidence="2 3">
    <name type="scientific">Plantimonas leprariae</name>
    <dbReference type="NCBI Taxonomy" id="2615207"/>
    <lineage>
        <taxon>Bacteria</taxon>
        <taxon>Pseudomonadati</taxon>
        <taxon>Pseudomonadota</taxon>
        <taxon>Alphaproteobacteria</taxon>
        <taxon>Hyphomicrobiales</taxon>
        <taxon>Aurantimonadaceae</taxon>
        <taxon>Plantimonas</taxon>
    </lineage>
</organism>
<dbReference type="CDD" id="cd00130">
    <property type="entry name" value="PAS"/>
    <property type="match status" value="1"/>
</dbReference>
<dbReference type="Proteomes" id="UP000432089">
    <property type="component" value="Unassembled WGS sequence"/>
</dbReference>
<dbReference type="AlphaFoldDB" id="A0A7V7TWY5"/>
<dbReference type="InterPro" id="IPR035965">
    <property type="entry name" value="PAS-like_dom_sf"/>
</dbReference>